<keyword evidence="3" id="KW-1185">Reference proteome</keyword>
<feature type="compositionally biased region" description="Polar residues" evidence="1">
    <location>
        <begin position="97"/>
        <end position="107"/>
    </location>
</feature>
<evidence type="ECO:0000313" key="2">
    <source>
        <dbReference type="EMBL" id="KAJ8735550.1"/>
    </source>
</evidence>
<name>A0AAD8E0D3_MYTSE</name>
<feature type="compositionally biased region" description="Basic and acidic residues" evidence="1">
    <location>
        <begin position="68"/>
        <end position="77"/>
    </location>
</feature>
<dbReference type="AlphaFoldDB" id="A0AAD8E0D3"/>
<protein>
    <submittedName>
        <fullName evidence="2">Uncharacterized protein</fullName>
    </submittedName>
</protein>
<dbReference type="EMBL" id="JARGEI010000002">
    <property type="protein sequence ID" value="KAJ8735550.1"/>
    <property type="molecule type" value="Genomic_DNA"/>
</dbReference>
<evidence type="ECO:0000313" key="3">
    <source>
        <dbReference type="Proteomes" id="UP001231518"/>
    </source>
</evidence>
<organism evidence="2 3">
    <name type="scientific">Mythimna separata</name>
    <name type="common">Oriental armyworm</name>
    <name type="synonym">Pseudaletia separata</name>
    <dbReference type="NCBI Taxonomy" id="271217"/>
    <lineage>
        <taxon>Eukaryota</taxon>
        <taxon>Metazoa</taxon>
        <taxon>Ecdysozoa</taxon>
        <taxon>Arthropoda</taxon>
        <taxon>Hexapoda</taxon>
        <taxon>Insecta</taxon>
        <taxon>Pterygota</taxon>
        <taxon>Neoptera</taxon>
        <taxon>Endopterygota</taxon>
        <taxon>Lepidoptera</taxon>
        <taxon>Glossata</taxon>
        <taxon>Ditrysia</taxon>
        <taxon>Noctuoidea</taxon>
        <taxon>Noctuidae</taxon>
        <taxon>Noctuinae</taxon>
        <taxon>Hadenini</taxon>
        <taxon>Mythimna</taxon>
    </lineage>
</organism>
<gene>
    <name evidence="2" type="ORF">PYW07_007170</name>
</gene>
<dbReference type="Proteomes" id="UP001231518">
    <property type="component" value="Chromosome 2"/>
</dbReference>
<feature type="region of interest" description="Disordered" evidence="1">
    <location>
        <begin position="68"/>
        <end position="121"/>
    </location>
</feature>
<proteinExistence type="predicted"/>
<reference evidence="2" key="1">
    <citation type="submission" date="2023-03" db="EMBL/GenBank/DDBJ databases">
        <title>Chromosome-level genomes of two armyworms, Mythimna separata and Mythimna loreyi, provide insights into the biosynthesis and reception of sex pheromones.</title>
        <authorList>
            <person name="Zhao H."/>
        </authorList>
    </citation>
    <scope>NUCLEOTIDE SEQUENCE</scope>
    <source>
        <strain evidence="2">BeijingLab</strain>
        <tissue evidence="2">Pupa</tissue>
    </source>
</reference>
<sequence>MALCFSAGEYACPVWSRSAHTNLVDTALNETCRIVTGCLKPTPVRMLYPLIGIAPPEIRRAVASRIERAKQQNDPRHPMHNHSSVPLRLKSRKSFVASVSPSQTGPSSERCDLWREKFGPP</sequence>
<evidence type="ECO:0000256" key="1">
    <source>
        <dbReference type="SAM" id="MobiDB-lite"/>
    </source>
</evidence>
<accession>A0AAD8E0D3</accession>
<comment type="caution">
    <text evidence="2">The sequence shown here is derived from an EMBL/GenBank/DDBJ whole genome shotgun (WGS) entry which is preliminary data.</text>
</comment>
<feature type="compositionally biased region" description="Basic and acidic residues" evidence="1">
    <location>
        <begin position="109"/>
        <end position="121"/>
    </location>
</feature>